<keyword evidence="1" id="KW-1133">Transmembrane helix</keyword>
<keyword evidence="3" id="KW-1185">Reference proteome</keyword>
<gene>
    <name evidence="2" type="ordered locus">Halru_2049</name>
</gene>
<protein>
    <submittedName>
        <fullName evidence="2">Uncharacterized protein</fullName>
    </submittedName>
</protein>
<feature type="transmembrane region" description="Helical" evidence="1">
    <location>
        <begin position="6"/>
        <end position="28"/>
    </location>
</feature>
<evidence type="ECO:0000256" key="1">
    <source>
        <dbReference type="SAM" id="Phobius"/>
    </source>
</evidence>
<evidence type="ECO:0000313" key="2">
    <source>
        <dbReference type="EMBL" id="AGB16643.1"/>
    </source>
</evidence>
<dbReference type="GeneID" id="14376557"/>
<name>L0ICT2_HALRX</name>
<accession>L0ICT2</accession>
<dbReference type="Proteomes" id="UP000010846">
    <property type="component" value="Chromosome"/>
</dbReference>
<dbReference type="HOGENOM" id="CLU_1514586_0_0_2"/>
<evidence type="ECO:0000313" key="3">
    <source>
        <dbReference type="Proteomes" id="UP000010846"/>
    </source>
</evidence>
<keyword evidence="1" id="KW-0472">Membrane</keyword>
<dbReference type="KEGG" id="hru:Halru_2049"/>
<reference evidence="2" key="1">
    <citation type="submission" date="2011-09" db="EMBL/GenBank/DDBJ databases">
        <title>Complete sequence of Halovivax ruber XH-70.</title>
        <authorList>
            <consortium name="US DOE Joint Genome Institute"/>
            <person name="Lucas S."/>
            <person name="Han J."/>
            <person name="Lapidus A."/>
            <person name="Cheng J.-F."/>
            <person name="Goodwin L."/>
            <person name="Pitluck S."/>
            <person name="Peters L."/>
            <person name="Mikhailova N."/>
            <person name="Davenport K."/>
            <person name="Detter J.C."/>
            <person name="Han C."/>
            <person name="Tapia R."/>
            <person name="Land M."/>
            <person name="Hauser L."/>
            <person name="Kyrpides N."/>
            <person name="Ivanova N."/>
            <person name="Pagani I."/>
            <person name="Sproer C."/>
            <person name="Anderson I."/>
            <person name="Woyke T."/>
        </authorList>
    </citation>
    <scope>NUCLEOTIDE SEQUENCE</scope>
    <source>
        <strain evidence="2">XH-70</strain>
    </source>
</reference>
<sequence length="177" mass="20685">MNLNPTIIGAIIGAIGTFITILVGRILFYQWERYLKRQKIRNAFLTEIDNIVEKTEEMNRRRKEKSDVWTTPMGRSENIRILLEEVPTPVFENSSELLYELSQEEARCIIELYTEVQMSRWFEAPDSYDEQGITTRFNVHKVRNKANIAIGEINTQRENDKPWGFSIELPSSKSLGR</sequence>
<dbReference type="AlphaFoldDB" id="L0ICT2"/>
<organism evidence="2 3">
    <name type="scientific">Halovivax ruber (strain DSM 18193 / JCM 13892 / XH-70)</name>
    <dbReference type="NCBI Taxonomy" id="797302"/>
    <lineage>
        <taxon>Archaea</taxon>
        <taxon>Methanobacteriati</taxon>
        <taxon>Methanobacteriota</taxon>
        <taxon>Stenosarchaea group</taxon>
        <taxon>Halobacteria</taxon>
        <taxon>Halobacteriales</taxon>
        <taxon>Natrialbaceae</taxon>
        <taxon>Halovivax</taxon>
    </lineage>
</organism>
<proteinExistence type="predicted"/>
<dbReference type="RefSeq" id="WP_015301257.1">
    <property type="nucleotide sequence ID" value="NC_019964.1"/>
</dbReference>
<keyword evidence="1" id="KW-0812">Transmembrane</keyword>
<dbReference type="EMBL" id="CP003050">
    <property type="protein sequence ID" value="AGB16643.1"/>
    <property type="molecule type" value="Genomic_DNA"/>
</dbReference>